<gene>
    <name evidence="1" type="ORF">LPW39_19170</name>
</gene>
<comment type="caution">
    <text evidence="1">The sequence shown here is derived from an EMBL/GenBank/DDBJ whole genome shotgun (WGS) entry which is preliminary data.</text>
</comment>
<name>A0AAW4XYH8_9BURK</name>
<dbReference type="RefSeq" id="WP_230778789.1">
    <property type="nucleotide sequence ID" value="NZ_JAJNCT010000027.1"/>
</dbReference>
<dbReference type="AlphaFoldDB" id="A0AAW4XYH8"/>
<dbReference type="EMBL" id="JAJNCT010000027">
    <property type="protein sequence ID" value="MCD2167247.1"/>
    <property type="molecule type" value="Genomic_DNA"/>
</dbReference>
<organism evidence="1 2">
    <name type="scientific">Comamonas koreensis</name>
    <dbReference type="NCBI Taxonomy" id="160825"/>
    <lineage>
        <taxon>Bacteria</taxon>
        <taxon>Pseudomonadati</taxon>
        <taxon>Pseudomonadota</taxon>
        <taxon>Betaproteobacteria</taxon>
        <taxon>Burkholderiales</taxon>
        <taxon>Comamonadaceae</taxon>
        <taxon>Comamonas</taxon>
    </lineage>
</organism>
<reference evidence="1 2" key="1">
    <citation type="submission" date="2021-11" db="EMBL/GenBank/DDBJ databases">
        <title>Genome sequence.</title>
        <authorList>
            <person name="Sun Q."/>
        </authorList>
    </citation>
    <scope>NUCLEOTIDE SEQUENCE [LARGE SCALE GENOMIC DNA]</scope>
    <source>
        <strain evidence="1 2">KCTC 12005</strain>
    </source>
</reference>
<sequence length="145" mass="16282">MSVQGLFYALPRHGLRALLVEPSAMDDYLQHSAEQGGPLAVLDQGSLWQQDIQRLPEIEHGVAVDGTLAQHCWAWPADLVTDSAQRLSGISATQLVQRMHAWQKAQDGRPPDIEALRHWVRRQAALRSFWQAAAQRRDAVLLYVV</sequence>
<accession>A0AAW4XYH8</accession>
<protein>
    <submittedName>
        <fullName evidence="1">YfbM family protein</fullName>
    </submittedName>
</protein>
<dbReference type="InterPro" id="IPR035944">
    <property type="entry name" value="YfbM-like_sf"/>
</dbReference>
<evidence type="ECO:0000313" key="1">
    <source>
        <dbReference type="EMBL" id="MCD2167247.1"/>
    </source>
</evidence>
<dbReference type="Proteomes" id="UP001199260">
    <property type="component" value="Unassembled WGS sequence"/>
</dbReference>
<evidence type="ECO:0000313" key="2">
    <source>
        <dbReference type="Proteomes" id="UP001199260"/>
    </source>
</evidence>
<proteinExistence type="predicted"/>
<dbReference type="Gene3D" id="3.40.1760.10">
    <property type="entry name" value="YfbM-like super family"/>
    <property type="match status" value="1"/>
</dbReference>
<keyword evidence="2" id="KW-1185">Reference proteome</keyword>